<feature type="region of interest" description="Disordered" evidence="1">
    <location>
        <begin position="376"/>
        <end position="395"/>
    </location>
</feature>
<evidence type="ECO:0000313" key="3">
    <source>
        <dbReference type="Proteomes" id="UP000028524"/>
    </source>
</evidence>
<feature type="region of interest" description="Disordered" evidence="1">
    <location>
        <begin position="234"/>
        <end position="268"/>
    </location>
</feature>
<evidence type="ECO:0000256" key="1">
    <source>
        <dbReference type="SAM" id="MobiDB-lite"/>
    </source>
</evidence>
<organism evidence="2 3">
    <name type="scientific">Stachybotrys chlorohalonatus (strain IBT 40285)</name>
    <dbReference type="NCBI Taxonomy" id="1283841"/>
    <lineage>
        <taxon>Eukaryota</taxon>
        <taxon>Fungi</taxon>
        <taxon>Dikarya</taxon>
        <taxon>Ascomycota</taxon>
        <taxon>Pezizomycotina</taxon>
        <taxon>Sordariomycetes</taxon>
        <taxon>Hypocreomycetidae</taxon>
        <taxon>Hypocreales</taxon>
        <taxon>Stachybotryaceae</taxon>
        <taxon>Stachybotrys</taxon>
    </lineage>
</organism>
<dbReference type="OMA" id="MTRIYSP"/>
<dbReference type="HOGENOM" id="CLU_038955_1_0_1"/>
<name>A0A084QKS3_STAC4</name>
<dbReference type="STRING" id="1283841.A0A084QKS3"/>
<feature type="compositionally biased region" description="Polar residues" evidence="1">
    <location>
        <begin position="251"/>
        <end position="260"/>
    </location>
</feature>
<proteinExistence type="predicted"/>
<feature type="compositionally biased region" description="Polar residues" evidence="1">
    <location>
        <begin position="380"/>
        <end position="389"/>
    </location>
</feature>
<dbReference type="InParanoid" id="A0A084QKS3"/>
<dbReference type="AlphaFoldDB" id="A0A084QKS3"/>
<accession>A0A084QKS3</accession>
<dbReference type="OrthoDB" id="4776522at2759"/>
<dbReference type="EMBL" id="KL660670">
    <property type="protein sequence ID" value="KFA64558.1"/>
    <property type="molecule type" value="Genomic_DNA"/>
</dbReference>
<sequence>MSTRSLQGFSSRPTFLPQCTHLTMTRVYDNQALYTQDNVDLALLQLHIDELGRQLVSKLDIRARSPAARQDKLSFFNEISQDQMASYRPGQVAQIIQQRENVHTKIEQEKDQAQSVALITRIGHLTGLHHRFQSSPFGHTVSKECQYQVCPNCRPSAADRAYLSLDAIVKGEVPPTAAVGYGFHVMGERPVMNAKIIKHIGYLPVPLRPSSAYGSSSLDSELSVMELLDYQIAQRQGSQQRPQQDEHGHDGNTTPLSSRNAPLGNLKHSPRCENLATYSDYGICVPRGPLERPLSELELESFCHLNRSHPTKIPSTPSRQEQTRHLRSSSEYATQVHGHDVVAQTPRSAPAYIYAPQYPYISSAHDTVEPNDVVEDGRESLSSTNSDLSHTPACPDDSFTLRHDAEDAHKFAPAPLKVISGVAVLEESVELGVPDVITQA</sequence>
<gene>
    <name evidence="2" type="ORF">S40285_04578</name>
</gene>
<protein>
    <submittedName>
        <fullName evidence="2">Uncharacterized protein</fullName>
    </submittedName>
</protein>
<dbReference type="Proteomes" id="UP000028524">
    <property type="component" value="Unassembled WGS sequence"/>
</dbReference>
<reference evidence="2 3" key="1">
    <citation type="journal article" date="2014" name="BMC Genomics">
        <title>Comparative genome sequencing reveals chemotype-specific gene clusters in the toxigenic black mold Stachybotrys.</title>
        <authorList>
            <person name="Semeiks J."/>
            <person name="Borek D."/>
            <person name="Otwinowski Z."/>
            <person name="Grishin N.V."/>
        </authorList>
    </citation>
    <scope>NUCLEOTIDE SEQUENCE [LARGE SCALE GENOMIC DNA]</scope>
    <source>
        <strain evidence="2 3">IBT 40285</strain>
    </source>
</reference>
<keyword evidence="3" id="KW-1185">Reference proteome</keyword>
<evidence type="ECO:0000313" key="2">
    <source>
        <dbReference type="EMBL" id="KFA64558.1"/>
    </source>
</evidence>